<proteinExistence type="predicted"/>
<keyword evidence="2" id="KW-1185">Reference proteome</keyword>
<evidence type="ECO:0000313" key="1">
    <source>
        <dbReference type="EMBL" id="EDM76404.1"/>
    </source>
</evidence>
<sequence length="206" mass="20603">MGTGCDPWADPLEECGENAECSFETLECSPTTGTGNTGDPCTSELDCSPGLVCTGELCAQPCDITLLDEEDPNLPGACADGEVCAAATDPIPGICLAECNLVAQDCAGPSEGCNVVTGPGNSARAACTLNLGAAADGDACDFDEDCDIGLLCTEAAVHAVPCPNDAASCCTAICEPIEAPCIGVEGTCFNLNIQGQTTTGYCGGMP</sequence>
<reference evidence="1 2" key="1">
    <citation type="submission" date="2007-06" db="EMBL/GenBank/DDBJ databases">
        <authorList>
            <person name="Shimkets L."/>
            <person name="Ferriera S."/>
            <person name="Johnson J."/>
            <person name="Kravitz S."/>
            <person name="Beeson K."/>
            <person name="Sutton G."/>
            <person name="Rogers Y.-H."/>
            <person name="Friedman R."/>
            <person name="Frazier M."/>
            <person name="Venter J.C."/>
        </authorList>
    </citation>
    <scope>NUCLEOTIDE SEQUENCE [LARGE SCALE GENOMIC DNA]</scope>
    <source>
        <strain evidence="1 2">SIR-1</strain>
    </source>
</reference>
<accession>A6GCE7</accession>
<dbReference type="EMBL" id="ABCS01000065">
    <property type="protein sequence ID" value="EDM76404.1"/>
    <property type="molecule type" value="Genomic_DNA"/>
</dbReference>
<dbReference type="Proteomes" id="UP000005801">
    <property type="component" value="Unassembled WGS sequence"/>
</dbReference>
<gene>
    <name evidence="1" type="ORF">PPSIR1_23764</name>
</gene>
<comment type="caution">
    <text evidence="1">The sequence shown here is derived from an EMBL/GenBank/DDBJ whole genome shotgun (WGS) entry which is preliminary data.</text>
</comment>
<dbReference type="AlphaFoldDB" id="A6GCE7"/>
<name>A6GCE7_9BACT</name>
<protein>
    <submittedName>
        <fullName evidence="1">Uncharacterized protein</fullName>
    </submittedName>
</protein>
<organism evidence="1 2">
    <name type="scientific">Plesiocystis pacifica SIR-1</name>
    <dbReference type="NCBI Taxonomy" id="391625"/>
    <lineage>
        <taxon>Bacteria</taxon>
        <taxon>Pseudomonadati</taxon>
        <taxon>Myxococcota</taxon>
        <taxon>Polyangia</taxon>
        <taxon>Nannocystales</taxon>
        <taxon>Nannocystaceae</taxon>
        <taxon>Plesiocystis</taxon>
    </lineage>
</organism>
<evidence type="ECO:0000313" key="2">
    <source>
        <dbReference type="Proteomes" id="UP000005801"/>
    </source>
</evidence>